<evidence type="ECO:0000259" key="3">
    <source>
        <dbReference type="PROSITE" id="PS51186"/>
    </source>
</evidence>
<dbReference type="Gene3D" id="3.40.630.30">
    <property type="match status" value="1"/>
</dbReference>
<keyword evidence="1 4" id="KW-0808">Transferase</keyword>
<dbReference type="Pfam" id="PF00583">
    <property type="entry name" value="Acetyltransf_1"/>
    <property type="match status" value="1"/>
</dbReference>
<dbReference type="InterPro" id="IPR000182">
    <property type="entry name" value="GNAT_dom"/>
</dbReference>
<keyword evidence="5" id="KW-1185">Reference proteome</keyword>
<dbReference type="PANTHER" id="PTHR43877">
    <property type="entry name" value="AMINOALKYLPHOSPHONATE N-ACETYLTRANSFERASE-RELATED-RELATED"/>
    <property type="match status" value="1"/>
</dbReference>
<dbReference type="CDD" id="cd04301">
    <property type="entry name" value="NAT_SF"/>
    <property type="match status" value="1"/>
</dbReference>
<name>A0A1X7ABU3_9RHOB</name>
<dbReference type="InterPro" id="IPR050832">
    <property type="entry name" value="Bact_Acetyltransf"/>
</dbReference>
<dbReference type="Proteomes" id="UP000193778">
    <property type="component" value="Unassembled WGS sequence"/>
</dbReference>
<accession>A0A1X7ABU3</accession>
<dbReference type="GO" id="GO:0016747">
    <property type="term" value="F:acyltransferase activity, transferring groups other than amino-acyl groups"/>
    <property type="evidence" value="ECO:0007669"/>
    <property type="project" value="InterPro"/>
</dbReference>
<dbReference type="PANTHER" id="PTHR43877:SF1">
    <property type="entry name" value="ACETYLTRANSFERASE"/>
    <property type="match status" value="1"/>
</dbReference>
<dbReference type="EMBL" id="FWFP01000016">
    <property type="protein sequence ID" value="SLN75481.1"/>
    <property type="molecule type" value="Genomic_DNA"/>
</dbReference>
<keyword evidence="2" id="KW-0012">Acyltransferase</keyword>
<evidence type="ECO:0000313" key="4">
    <source>
        <dbReference type="EMBL" id="SLN75481.1"/>
    </source>
</evidence>
<dbReference type="InterPro" id="IPR016181">
    <property type="entry name" value="Acyl_CoA_acyltransferase"/>
</dbReference>
<feature type="domain" description="N-acetyltransferase" evidence="3">
    <location>
        <begin position="7"/>
        <end position="198"/>
    </location>
</feature>
<evidence type="ECO:0000256" key="2">
    <source>
        <dbReference type="ARBA" id="ARBA00023315"/>
    </source>
</evidence>
<dbReference type="RefSeq" id="WP_085824653.1">
    <property type="nucleotide sequence ID" value="NZ_FWFP01000016.1"/>
</dbReference>
<protein>
    <submittedName>
        <fullName evidence="4">Putative acetyltransferase</fullName>
    </submittedName>
</protein>
<gene>
    <name evidence="4" type="ORF">RUM8411_04208</name>
</gene>
<dbReference type="OrthoDB" id="9788924at2"/>
<dbReference type="SUPFAM" id="SSF55729">
    <property type="entry name" value="Acyl-CoA N-acyltransferases (Nat)"/>
    <property type="match status" value="1"/>
</dbReference>
<dbReference type="AlphaFoldDB" id="A0A1X7ABU3"/>
<proteinExistence type="predicted"/>
<reference evidence="5" key="1">
    <citation type="submission" date="2017-03" db="EMBL/GenBank/DDBJ databases">
        <authorList>
            <person name="Rodrigo-Torres L."/>
            <person name="Arahal R.D."/>
            <person name="Lucena T."/>
        </authorList>
    </citation>
    <scope>NUCLEOTIDE SEQUENCE [LARGE SCALE GENOMIC DNA]</scope>
    <source>
        <strain evidence="5">CECT 8411</strain>
    </source>
</reference>
<sequence>MKDTSHPNLRRAVQQDARDLAKLIDIAGEGIPSWLWGQNTAEGQSPLTVGIARARRTSGGFSYTNAVVSEEAGQVLGMALTYPIDAAPDTDIADLPDPIKPFVELEALSTGTWFVNALATYPSSRNRRIGTVLLARVEEQARRAGYSEISIQVYGQNTGALRLYQRLGFEPVAQAPVRHHPCPPYYTGDVILLIRKIAQRSG</sequence>
<evidence type="ECO:0000313" key="5">
    <source>
        <dbReference type="Proteomes" id="UP000193778"/>
    </source>
</evidence>
<organism evidence="4 5">
    <name type="scientific">Ruegeria meonggei</name>
    <dbReference type="NCBI Taxonomy" id="1446476"/>
    <lineage>
        <taxon>Bacteria</taxon>
        <taxon>Pseudomonadati</taxon>
        <taxon>Pseudomonadota</taxon>
        <taxon>Alphaproteobacteria</taxon>
        <taxon>Rhodobacterales</taxon>
        <taxon>Roseobacteraceae</taxon>
        <taxon>Ruegeria</taxon>
    </lineage>
</organism>
<evidence type="ECO:0000256" key="1">
    <source>
        <dbReference type="ARBA" id="ARBA00022679"/>
    </source>
</evidence>
<dbReference type="PROSITE" id="PS51186">
    <property type="entry name" value="GNAT"/>
    <property type="match status" value="1"/>
</dbReference>